<reference evidence="1" key="1">
    <citation type="submission" date="2021-08" db="EMBL/GenBank/DDBJ databases">
        <title>Novel anaerobic bacterium isolated from sea squirt in East Sea, Republic of Korea.</title>
        <authorList>
            <person name="Nguyen T.H."/>
            <person name="Li Z."/>
            <person name="Lee Y.-J."/>
            <person name="Ko J."/>
            <person name="Kim S.-G."/>
        </authorList>
    </citation>
    <scope>NUCLEOTIDE SEQUENCE</scope>
    <source>
        <strain evidence="1">KCTC 25031</strain>
    </source>
</reference>
<organism evidence="1 2">
    <name type="scientific">Halosquirtibacter laminarini</name>
    <dbReference type="NCBI Taxonomy" id="3374600"/>
    <lineage>
        <taxon>Bacteria</taxon>
        <taxon>Pseudomonadati</taxon>
        <taxon>Bacteroidota</taxon>
        <taxon>Bacteroidia</taxon>
        <taxon>Marinilabiliales</taxon>
        <taxon>Prolixibacteraceae</taxon>
        <taxon>Halosquirtibacter</taxon>
    </lineage>
</organism>
<keyword evidence="2" id="KW-1185">Reference proteome</keyword>
<dbReference type="EMBL" id="CP081303">
    <property type="protein sequence ID" value="QZE14100.1"/>
    <property type="molecule type" value="Genomic_DNA"/>
</dbReference>
<dbReference type="Proteomes" id="UP000826212">
    <property type="component" value="Chromosome"/>
</dbReference>
<accession>A0AC61NIK7</accession>
<sequence length="382" mass="44140">MDFLDLIEEVDFEVISSSSFMDGKLGRRIRRFTENSEVGVFSTGAVVLLSVLDLEEADQGRENYDTLRKSIYDLYDHFPSLTICDVGHVRSGRKMMDTYVAFNEVINSIMSQGAFPIVLGSQTSLFAPFLNREPQKGNVIWFDSRFPSLTNGEIKEWNYSMKRTDKKMLMVLGSQKYLNSLQKMDRFIADGGCHYGVGQIRDNIQALEPELRDATSVGIHIDVMKSIDTPGGVIPHPNGLTSTEMCQMMWYYGMGNRASMLSFWGYHVDFDPTFLGACSISQMLWHFLLGLEKRENDFFLEQEDESMEHFVVTLESYGVVLYFMKNKTSERWWFAVEYNNLRSDYVSCLEDDYKLSRKGEISDRLWRFIIHKRMCVAHTDDD</sequence>
<evidence type="ECO:0000313" key="2">
    <source>
        <dbReference type="Proteomes" id="UP000826212"/>
    </source>
</evidence>
<proteinExistence type="predicted"/>
<name>A0AC61NIK7_9BACT</name>
<protein>
    <submittedName>
        <fullName evidence="1">Arginase family protein</fullName>
    </submittedName>
</protein>
<evidence type="ECO:0000313" key="1">
    <source>
        <dbReference type="EMBL" id="QZE14100.1"/>
    </source>
</evidence>
<gene>
    <name evidence="1" type="ORF">K4L44_16460</name>
</gene>